<evidence type="ECO:0000256" key="3">
    <source>
        <dbReference type="SAM" id="SignalP"/>
    </source>
</evidence>
<feature type="chain" id="PRO_5045692067" evidence="3">
    <location>
        <begin position="21"/>
        <end position="355"/>
    </location>
</feature>
<evidence type="ECO:0000256" key="2">
    <source>
        <dbReference type="ARBA" id="ARBA00022729"/>
    </source>
</evidence>
<sequence>MRIFRVLLFLGMGLTMSAQQENYELVWADEFNGNGAIDATKWYHQTQLPNGDSWYNGEIQHYTNRTENSFVSEGTLKIVAKSENFTDQGVTKTHTSARLNSKYAFTYGYVEIRAKLPIGIGTWPAMWTLGQNIIETGGYWSDTMGTVSWPACGEIDIMEHWGDNQNFVQSAMHTPSSFGDTQNKGGQVIPTVSSAFHIYSLEWTPEQMVFKVDGVEHYTYNPSNQNAATWPFDAPQYFLLNVAILPNISDAFDESALEIDYIRVFQDPTLSVEEVTVANGIQLFPNPAINTLSVRVPAAFVGAKARMYSLTGQELYNADIQNENTTIDVSGFAKGLYILTIEKEGESVTRKVVKQ</sequence>
<reference evidence="6" key="1">
    <citation type="journal article" date="2019" name="Int. J. Syst. Evol. Microbiol.">
        <title>The Global Catalogue of Microorganisms (GCM) 10K type strain sequencing project: providing services to taxonomists for standard genome sequencing and annotation.</title>
        <authorList>
            <consortium name="The Broad Institute Genomics Platform"/>
            <consortium name="The Broad Institute Genome Sequencing Center for Infectious Disease"/>
            <person name="Wu L."/>
            <person name="Ma J."/>
        </authorList>
    </citation>
    <scope>NUCLEOTIDE SEQUENCE [LARGE SCALE GENOMIC DNA]</scope>
    <source>
        <strain evidence="6">YJ-61-S</strain>
    </source>
</reference>
<dbReference type="InterPro" id="IPR026444">
    <property type="entry name" value="Secre_tail"/>
</dbReference>
<dbReference type="InterPro" id="IPR050546">
    <property type="entry name" value="Glycosyl_Hydrlase_16"/>
</dbReference>
<dbReference type="Pfam" id="PF18962">
    <property type="entry name" value="Por_Secre_tail"/>
    <property type="match status" value="1"/>
</dbReference>
<dbReference type="EMBL" id="JBHSFV010000005">
    <property type="protein sequence ID" value="MFC4634256.1"/>
    <property type="molecule type" value="Genomic_DNA"/>
</dbReference>
<dbReference type="Pfam" id="PF00722">
    <property type="entry name" value="Glyco_hydro_16"/>
    <property type="match status" value="1"/>
</dbReference>
<dbReference type="Gene3D" id="2.60.120.200">
    <property type="match status" value="1"/>
</dbReference>
<keyword evidence="2 3" id="KW-0732">Signal</keyword>
<name>A0ABV9HVS6_9FLAO</name>
<dbReference type="RefSeq" id="WP_379978480.1">
    <property type="nucleotide sequence ID" value="NZ_JBHSFV010000005.1"/>
</dbReference>
<evidence type="ECO:0000313" key="5">
    <source>
        <dbReference type="EMBL" id="MFC4634256.1"/>
    </source>
</evidence>
<accession>A0ABV9HVS6</accession>
<evidence type="ECO:0000313" key="6">
    <source>
        <dbReference type="Proteomes" id="UP001596043"/>
    </source>
</evidence>
<proteinExistence type="inferred from homology"/>
<dbReference type="InterPro" id="IPR013320">
    <property type="entry name" value="ConA-like_dom_sf"/>
</dbReference>
<feature type="signal peptide" evidence="3">
    <location>
        <begin position="1"/>
        <end position="20"/>
    </location>
</feature>
<comment type="caution">
    <text evidence="5">The sequence shown here is derived from an EMBL/GenBank/DDBJ whole genome shotgun (WGS) entry which is preliminary data.</text>
</comment>
<dbReference type="InterPro" id="IPR000757">
    <property type="entry name" value="Beta-glucanase-like"/>
</dbReference>
<dbReference type="PANTHER" id="PTHR10963">
    <property type="entry name" value="GLYCOSYL HYDROLASE-RELATED"/>
    <property type="match status" value="1"/>
</dbReference>
<gene>
    <name evidence="5" type="ORF">ACFO3O_10080</name>
</gene>
<comment type="similarity">
    <text evidence="1">Belongs to the glycosyl hydrolase 16 family.</text>
</comment>
<dbReference type="PROSITE" id="PS51762">
    <property type="entry name" value="GH16_2"/>
    <property type="match status" value="1"/>
</dbReference>
<evidence type="ECO:0000256" key="1">
    <source>
        <dbReference type="ARBA" id="ARBA00006865"/>
    </source>
</evidence>
<organism evidence="5 6">
    <name type="scientific">Dokdonia ponticola</name>
    <dbReference type="NCBI Taxonomy" id="2041041"/>
    <lineage>
        <taxon>Bacteria</taxon>
        <taxon>Pseudomonadati</taxon>
        <taxon>Bacteroidota</taxon>
        <taxon>Flavobacteriia</taxon>
        <taxon>Flavobacteriales</taxon>
        <taxon>Flavobacteriaceae</taxon>
        <taxon>Dokdonia</taxon>
    </lineage>
</organism>
<feature type="domain" description="GH16" evidence="4">
    <location>
        <begin position="43"/>
        <end position="270"/>
    </location>
</feature>
<dbReference type="Proteomes" id="UP001596043">
    <property type="component" value="Unassembled WGS sequence"/>
</dbReference>
<protein>
    <submittedName>
        <fullName evidence="5">Family 16 glycosylhydrolase</fullName>
    </submittedName>
</protein>
<dbReference type="PANTHER" id="PTHR10963:SF55">
    <property type="entry name" value="GLYCOSIDE HYDROLASE FAMILY 16 PROTEIN"/>
    <property type="match status" value="1"/>
</dbReference>
<evidence type="ECO:0000259" key="4">
    <source>
        <dbReference type="PROSITE" id="PS51762"/>
    </source>
</evidence>
<dbReference type="SUPFAM" id="SSF49899">
    <property type="entry name" value="Concanavalin A-like lectins/glucanases"/>
    <property type="match status" value="1"/>
</dbReference>
<dbReference type="NCBIfam" id="TIGR04183">
    <property type="entry name" value="Por_Secre_tail"/>
    <property type="match status" value="1"/>
</dbReference>
<dbReference type="CDD" id="cd08023">
    <property type="entry name" value="GH16_laminarinase_like"/>
    <property type="match status" value="1"/>
</dbReference>
<keyword evidence="6" id="KW-1185">Reference proteome</keyword>